<gene>
    <name evidence="1" type="ORF">Vbra_4780</name>
</gene>
<reference evidence="1 2" key="1">
    <citation type="submission" date="2014-11" db="EMBL/GenBank/DDBJ databases">
        <authorList>
            <person name="Zhu J."/>
            <person name="Qi W."/>
            <person name="Song R."/>
        </authorList>
    </citation>
    <scope>NUCLEOTIDE SEQUENCE [LARGE SCALE GENOMIC DNA]</scope>
</reference>
<protein>
    <submittedName>
        <fullName evidence="1">Uncharacterized protein</fullName>
    </submittedName>
</protein>
<accession>A0A0G4ECF3</accession>
<evidence type="ECO:0000313" key="1">
    <source>
        <dbReference type="EMBL" id="CEL93200.1"/>
    </source>
</evidence>
<dbReference type="VEuPathDB" id="CryptoDB:Vbra_4780"/>
<evidence type="ECO:0000313" key="2">
    <source>
        <dbReference type="Proteomes" id="UP000041254"/>
    </source>
</evidence>
<keyword evidence="2" id="KW-1185">Reference proteome</keyword>
<dbReference type="EMBL" id="CDMY01000144">
    <property type="protein sequence ID" value="CEL93200.1"/>
    <property type="molecule type" value="Genomic_DNA"/>
</dbReference>
<sequence>MDPHDQPARLMDTSICPPQRTCAFVEAALLEEEAAKFGAAINFTTGAAQDHYAFPGPQAIPPPHNNYHPPPAVCGVPNLALPVLPAFYVPPLGPVEMFKFT</sequence>
<dbReference type="InParanoid" id="A0A0G4ECF3"/>
<dbReference type="AlphaFoldDB" id="A0A0G4ECF3"/>
<proteinExistence type="predicted"/>
<name>A0A0G4ECF3_VITBC</name>
<organism evidence="1 2">
    <name type="scientific">Vitrella brassicaformis (strain CCMP3155)</name>
    <dbReference type="NCBI Taxonomy" id="1169540"/>
    <lineage>
        <taxon>Eukaryota</taxon>
        <taxon>Sar</taxon>
        <taxon>Alveolata</taxon>
        <taxon>Colpodellida</taxon>
        <taxon>Vitrellaceae</taxon>
        <taxon>Vitrella</taxon>
    </lineage>
</organism>
<dbReference type="PhylomeDB" id="A0A0G4ECF3"/>
<dbReference type="Proteomes" id="UP000041254">
    <property type="component" value="Unassembled WGS sequence"/>
</dbReference>